<proteinExistence type="predicted"/>
<evidence type="ECO:0008006" key="3">
    <source>
        <dbReference type="Google" id="ProtNLM"/>
    </source>
</evidence>
<dbReference type="OrthoDB" id="7875456at2"/>
<dbReference type="EMBL" id="AQQW01000015">
    <property type="protein sequence ID" value="ETW11160.1"/>
    <property type="molecule type" value="Genomic_DNA"/>
</dbReference>
<evidence type="ECO:0000313" key="1">
    <source>
        <dbReference type="EMBL" id="ETW11160.1"/>
    </source>
</evidence>
<dbReference type="eggNOG" id="ENOG5032WF4">
    <property type="taxonomic scope" value="Bacteria"/>
</dbReference>
<sequence>MRALPILGLLLLAACATPLERCVSQARSSLTAAETELRDLERTIARGYAIEYRVRTYPVYTTCRGYKGTIHPCWRDRVQRVPRRVNVNMDEVRRRAADLRARIPALSASADRGAGQCRATYAQIAAQEG</sequence>
<comment type="caution">
    <text evidence="1">The sequence shown here is derived from an EMBL/GenBank/DDBJ whole genome shotgun (WGS) entry which is preliminary data.</text>
</comment>
<dbReference type="STRING" id="1379903.ATO8_18440"/>
<dbReference type="PROSITE" id="PS51257">
    <property type="entry name" value="PROKAR_LIPOPROTEIN"/>
    <property type="match status" value="1"/>
</dbReference>
<dbReference type="RefSeq" id="WP_043846709.1">
    <property type="nucleotide sequence ID" value="NZ_AQQW01000015.1"/>
</dbReference>
<name>W4HGN2_9RHOB</name>
<gene>
    <name evidence="1" type="ORF">ATO8_18440</name>
</gene>
<protein>
    <recommendedName>
        <fullName evidence="3">Lipoprotein</fullName>
    </recommendedName>
</protein>
<dbReference type="Proteomes" id="UP000019063">
    <property type="component" value="Unassembled WGS sequence"/>
</dbReference>
<organism evidence="1 2">
    <name type="scientific">Roseivivax marinus</name>
    <dbReference type="NCBI Taxonomy" id="1379903"/>
    <lineage>
        <taxon>Bacteria</taxon>
        <taxon>Pseudomonadati</taxon>
        <taxon>Pseudomonadota</taxon>
        <taxon>Alphaproteobacteria</taxon>
        <taxon>Rhodobacterales</taxon>
        <taxon>Roseobacteraceae</taxon>
        <taxon>Roseivivax</taxon>
    </lineage>
</organism>
<accession>W4HGN2</accession>
<reference evidence="1 2" key="1">
    <citation type="journal article" date="2014" name="Antonie Van Leeuwenhoek">
        <title>Roseivivax atlanticus sp. nov., isolated from surface seawater of the Atlantic Ocean.</title>
        <authorList>
            <person name="Li G."/>
            <person name="Lai Q."/>
            <person name="Liu X."/>
            <person name="Sun F."/>
            <person name="Shao Z."/>
        </authorList>
    </citation>
    <scope>NUCLEOTIDE SEQUENCE [LARGE SCALE GENOMIC DNA]</scope>
    <source>
        <strain evidence="1 2">22II-s10s</strain>
    </source>
</reference>
<keyword evidence="2" id="KW-1185">Reference proteome</keyword>
<evidence type="ECO:0000313" key="2">
    <source>
        <dbReference type="Proteomes" id="UP000019063"/>
    </source>
</evidence>
<dbReference type="AlphaFoldDB" id="W4HGN2"/>